<dbReference type="InterPro" id="IPR045255">
    <property type="entry name" value="RanBP1-like"/>
</dbReference>
<feature type="compositionally biased region" description="Acidic residues" evidence="5">
    <location>
        <begin position="768"/>
        <end position="783"/>
    </location>
</feature>
<dbReference type="SMART" id="SM00547">
    <property type="entry name" value="ZnF_RBZ"/>
    <property type="match status" value="1"/>
</dbReference>
<dbReference type="CDD" id="cd00835">
    <property type="entry name" value="RanBD_family"/>
    <property type="match status" value="2"/>
</dbReference>
<name>E3LTC4_CAERE</name>
<feature type="domain" description="RanBD1" evidence="6">
    <location>
        <begin position="785"/>
        <end position="920"/>
    </location>
</feature>
<dbReference type="PANTHER" id="PTHR23138:SF179">
    <property type="entry name" value="NUCLEAR PORE COMPLEX PROTEIN"/>
    <property type="match status" value="1"/>
</dbReference>
<dbReference type="InParanoid" id="E3LTC4"/>
<dbReference type="PANTHER" id="PTHR23138">
    <property type="entry name" value="RAN BINDING PROTEIN"/>
    <property type="match status" value="1"/>
</dbReference>
<keyword evidence="2 4" id="KW-0863">Zinc-finger</keyword>
<dbReference type="GO" id="GO:0008270">
    <property type="term" value="F:zinc ion binding"/>
    <property type="evidence" value="ECO:0007669"/>
    <property type="project" value="UniProtKB-KW"/>
</dbReference>
<evidence type="ECO:0000256" key="4">
    <source>
        <dbReference type="PROSITE-ProRule" id="PRU00322"/>
    </source>
</evidence>
<feature type="compositionally biased region" description="Polar residues" evidence="5">
    <location>
        <begin position="658"/>
        <end position="689"/>
    </location>
</feature>
<keyword evidence="3" id="KW-0862">Zinc</keyword>
<feature type="region of interest" description="Disordered" evidence="5">
    <location>
        <begin position="658"/>
        <end position="701"/>
    </location>
</feature>
<dbReference type="FunCoup" id="E3LTC4">
    <property type="interactions" value="307"/>
</dbReference>
<evidence type="ECO:0000259" key="6">
    <source>
        <dbReference type="PROSITE" id="PS50196"/>
    </source>
</evidence>
<dbReference type="SUPFAM" id="SSF50729">
    <property type="entry name" value="PH domain-like"/>
    <property type="match status" value="3"/>
</dbReference>
<dbReference type="EMBL" id="DS268414">
    <property type="protein sequence ID" value="EFP09421.1"/>
    <property type="molecule type" value="Genomic_DNA"/>
</dbReference>
<sequence length="920" mass="99685">MSDQKTTIGRVVAGVVDVQQTMALQFDSLTKGLEALKLEHQSGISQLREDIRRSDDRSQKQLSDINALHSKELERLHQIIHALLARDASSLGAAAMIPPAQLQQQQQLIMMQRQIDIAHAQAQAHAQNQAMVNLLSAANGAPKQVIPVQQPMSTPAPQLKPQVPTPTAAISILPKNFQATPTAEVTIPTSKPSFPSTTSVAEKQTTSVVIPEKPKNAATPTSSGFSFGGTTPTLPIFGKKTEATAVSPAVVPPGDDDDDKEEDYEPEGEFKPVIPLPDLIEVKTGEEEEQAVFTNRAKLYIFANETSEWKERGTGELKVLYNKEKKSWRVVMRREQVTISEETLPSNSVNGSEELCWNIQVIPCKRTPPQSNDPMTDAIALFIFILQVLKVCANFPIVGSMSIQQMKSNEKAYTWFCEDFSEDEPAHVKLSARFANVDIATEFKTLFEKAVAEHKSTGTIHKEIKPAEKKTEVKKEIKEEIEIPANKSAVNDFGDKFKQEPGSWECSVCYVRCKPDVDECACCGTSKDGSAKEKNIFSKPSLLQPNPGTPKVTFGFGASAPAKEPVAQTSQFGASLNGSPSTNNIIFGGGTPKGTSIFGGGTTNTPTFSFNKPAAATNATTPSFNFNKPTGSTSSPVPVSSAGNSLFGGGLSKTDSPVATPSFSFSKSSETTATKPTFSFGKQATTASSPAVADDKKSSETPKNVFGSFASGGTTFASLATSGTGSIFDTTNAQKAQQELASQKKTSVFGSKTNTPNTTVTSTSRNDDTEDATEEGDGEYEPEVDFKPVIPLPDLIEVKTGEEDEEVMFTARCKLYKYYSDLQENKERGLGDIKLLKSRDGKYRIVMRREQVHKLCANFRIDKSIKLNPKPNLPNVLTFMCQDFSEDPSNADAAIFTAKFKDEATATAFKTAVQEAQSTM</sequence>
<dbReference type="Gene3D" id="4.10.1060.10">
    <property type="entry name" value="Zinc finger, RanBP2-type"/>
    <property type="match status" value="1"/>
</dbReference>
<evidence type="ECO:0000256" key="5">
    <source>
        <dbReference type="SAM" id="MobiDB-lite"/>
    </source>
</evidence>
<reference evidence="8" key="1">
    <citation type="submission" date="2007-07" db="EMBL/GenBank/DDBJ databases">
        <title>PCAP assembly of the Caenorhabditis remanei genome.</title>
        <authorList>
            <consortium name="The Caenorhabditis remanei Sequencing Consortium"/>
            <person name="Wilson R.K."/>
        </authorList>
    </citation>
    <scope>NUCLEOTIDE SEQUENCE [LARGE SCALE GENOMIC DNA]</scope>
    <source>
        <strain evidence="8">PB4641</strain>
    </source>
</reference>
<feature type="compositionally biased region" description="Acidic residues" evidence="5">
    <location>
        <begin position="254"/>
        <end position="267"/>
    </location>
</feature>
<evidence type="ECO:0000256" key="1">
    <source>
        <dbReference type="ARBA" id="ARBA00022723"/>
    </source>
</evidence>
<dbReference type="InterPro" id="IPR011993">
    <property type="entry name" value="PH-like_dom_sf"/>
</dbReference>
<dbReference type="GO" id="GO:0005643">
    <property type="term" value="C:nuclear pore"/>
    <property type="evidence" value="ECO:0007669"/>
    <property type="project" value="EnsemblMetazoa"/>
</dbReference>
<evidence type="ECO:0000313" key="9">
    <source>
        <dbReference type="Proteomes" id="UP000008281"/>
    </source>
</evidence>
<feature type="domain" description="RanBD1" evidence="6">
    <location>
        <begin position="269"/>
        <end position="456"/>
    </location>
</feature>
<keyword evidence="1" id="KW-0479">Metal-binding</keyword>
<dbReference type="GO" id="GO:0006997">
    <property type="term" value="P:nucleus organization"/>
    <property type="evidence" value="ECO:0007669"/>
    <property type="project" value="EnsemblMetazoa"/>
</dbReference>
<feature type="compositionally biased region" description="Low complexity" evidence="5">
    <location>
        <begin position="751"/>
        <end position="764"/>
    </location>
</feature>
<dbReference type="Gene3D" id="2.30.29.30">
    <property type="entry name" value="Pleckstrin-homology domain (PH domain)/Phosphotyrosine-binding domain (PTB)"/>
    <property type="match status" value="2"/>
</dbReference>
<dbReference type="InterPro" id="IPR000156">
    <property type="entry name" value="Ran_bind_dom"/>
</dbReference>
<evidence type="ECO:0000259" key="7">
    <source>
        <dbReference type="PROSITE" id="PS50199"/>
    </source>
</evidence>
<dbReference type="PROSITE" id="PS50196">
    <property type="entry name" value="RANBD1"/>
    <property type="match status" value="2"/>
</dbReference>
<proteinExistence type="predicted"/>
<dbReference type="GO" id="GO:0005737">
    <property type="term" value="C:cytoplasm"/>
    <property type="evidence" value="ECO:0007669"/>
    <property type="project" value="TreeGrafter"/>
</dbReference>
<dbReference type="Pfam" id="PF00638">
    <property type="entry name" value="Ran_BP1"/>
    <property type="match status" value="3"/>
</dbReference>
<dbReference type="GO" id="GO:0009792">
    <property type="term" value="P:embryo development ending in birth or egg hatching"/>
    <property type="evidence" value="ECO:0007669"/>
    <property type="project" value="EnsemblMetazoa"/>
</dbReference>
<gene>
    <name evidence="8" type="primary">Cre-npp-9</name>
    <name evidence="8" type="ORF">CRE_25176</name>
</gene>
<feature type="compositionally biased region" description="Polar residues" evidence="5">
    <location>
        <begin position="738"/>
        <end position="750"/>
    </location>
</feature>
<evidence type="ECO:0000256" key="2">
    <source>
        <dbReference type="ARBA" id="ARBA00022771"/>
    </source>
</evidence>
<dbReference type="PROSITE" id="PS50199">
    <property type="entry name" value="ZF_RANBP2_2"/>
    <property type="match status" value="1"/>
</dbReference>
<dbReference type="Proteomes" id="UP000008281">
    <property type="component" value="Unassembled WGS sequence"/>
</dbReference>
<feature type="domain" description="RanBP2-type" evidence="7">
    <location>
        <begin position="500"/>
        <end position="529"/>
    </location>
</feature>
<dbReference type="AlphaFoldDB" id="E3LTC4"/>
<feature type="region of interest" description="Disordered" evidence="5">
    <location>
        <begin position="244"/>
        <end position="271"/>
    </location>
</feature>
<dbReference type="GO" id="GO:0005096">
    <property type="term" value="F:GTPase activator activity"/>
    <property type="evidence" value="ECO:0007669"/>
    <property type="project" value="TreeGrafter"/>
</dbReference>
<protein>
    <submittedName>
        <fullName evidence="8">CRE-NPP-9 protein</fullName>
    </submittedName>
</protein>
<feature type="region of interest" description="Disordered" evidence="5">
    <location>
        <begin position="738"/>
        <end position="783"/>
    </location>
</feature>
<evidence type="ECO:0000256" key="3">
    <source>
        <dbReference type="ARBA" id="ARBA00022833"/>
    </source>
</evidence>
<dbReference type="OrthoDB" id="2357150at2759"/>
<organism evidence="9">
    <name type="scientific">Caenorhabditis remanei</name>
    <name type="common">Caenorhabditis vulgaris</name>
    <dbReference type="NCBI Taxonomy" id="31234"/>
    <lineage>
        <taxon>Eukaryota</taxon>
        <taxon>Metazoa</taxon>
        <taxon>Ecdysozoa</taxon>
        <taxon>Nematoda</taxon>
        <taxon>Chromadorea</taxon>
        <taxon>Rhabditida</taxon>
        <taxon>Rhabditina</taxon>
        <taxon>Rhabditomorpha</taxon>
        <taxon>Rhabditoidea</taxon>
        <taxon>Rhabditidae</taxon>
        <taxon>Peloderinae</taxon>
        <taxon>Caenorhabditis</taxon>
    </lineage>
</organism>
<dbReference type="InterPro" id="IPR001876">
    <property type="entry name" value="Znf_RanBP2"/>
</dbReference>
<evidence type="ECO:0000313" key="8">
    <source>
        <dbReference type="EMBL" id="EFP09421.1"/>
    </source>
</evidence>
<accession>E3LTC4</accession>
<dbReference type="OMA" id="CANTPIT"/>
<dbReference type="SMART" id="SM00160">
    <property type="entry name" value="RanBD"/>
    <property type="match status" value="2"/>
</dbReference>
<dbReference type="STRING" id="31234.E3LTC4"/>
<dbReference type="eggNOG" id="KOG0864">
    <property type="taxonomic scope" value="Eukaryota"/>
</dbReference>
<keyword evidence="9" id="KW-1185">Reference proteome</keyword>
<dbReference type="HOGENOM" id="CLU_307644_0_0_1"/>